<keyword evidence="4" id="KW-1185">Reference proteome</keyword>
<dbReference type="Proteomes" id="UP001595462">
    <property type="component" value="Unassembled WGS sequence"/>
</dbReference>
<sequence length="126" mass="13748">MTREIQDYVRDKAKSGRIAYQHCGGCGTDQYFARPFCHACGLSTPEFRTSAGEGRVAAVTVLHRAPTPELRDALPYAIALVDLDDGFRVMGRVAADICTGDTITVAPSTADSSDLIHFVRKKKENE</sequence>
<evidence type="ECO:0000259" key="2">
    <source>
        <dbReference type="Pfam" id="PF12172"/>
    </source>
</evidence>
<feature type="domain" description="ChsH2 C-terminal OB-fold" evidence="1">
    <location>
        <begin position="49"/>
        <end position="94"/>
    </location>
</feature>
<reference evidence="4" key="1">
    <citation type="journal article" date="2019" name="Int. J. Syst. Evol. Microbiol.">
        <title>The Global Catalogue of Microorganisms (GCM) 10K type strain sequencing project: providing services to taxonomists for standard genome sequencing and annotation.</title>
        <authorList>
            <consortium name="The Broad Institute Genomics Platform"/>
            <consortium name="The Broad Institute Genome Sequencing Center for Infectious Disease"/>
            <person name="Wu L."/>
            <person name="Ma J."/>
        </authorList>
    </citation>
    <scope>NUCLEOTIDE SEQUENCE [LARGE SCALE GENOMIC DNA]</scope>
    <source>
        <strain evidence="4">KCTC 52640</strain>
    </source>
</reference>
<evidence type="ECO:0000313" key="4">
    <source>
        <dbReference type="Proteomes" id="UP001595462"/>
    </source>
</evidence>
<dbReference type="SUPFAM" id="SSF50249">
    <property type="entry name" value="Nucleic acid-binding proteins"/>
    <property type="match status" value="1"/>
</dbReference>
<comment type="caution">
    <text evidence="3">The sequence shown here is derived from an EMBL/GenBank/DDBJ whole genome shotgun (WGS) entry which is preliminary data.</text>
</comment>
<dbReference type="PANTHER" id="PTHR34075">
    <property type="entry name" value="BLR3430 PROTEIN"/>
    <property type="match status" value="1"/>
</dbReference>
<proteinExistence type="predicted"/>
<accession>A0ABV7ENV4</accession>
<evidence type="ECO:0000259" key="1">
    <source>
        <dbReference type="Pfam" id="PF01796"/>
    </source>
</evidence>
<dbReference type="InterPro" id="IPR012340">
    <property type="entry name" value="NA-bd_OB-fold"/>
</dbReference>
<dbReference type="PANTHER" id="PTHR34075:SF5">
    <property type="entry name" value="BLR3430 PROTEIN"/>
    <property type="match status" value="1"/>
</dbReference>
<protein>
    <submittedName>
        <fullName evidence="3">Zn-ribbon domain-containing OB-fold protein</fullName>
    </submittedName>
</protein>
<feature type="domain" description="ChsH2 rubredoxin-like zinc ribbon" evidence="2">
    <location>
        <begin position="10"/>
        <end position="41"/>
    </location>
</feature>
<dbReference type="RefSeq" id="WP_380686913.1">
    <property type="nucleotide sequence ID" value="NZ_JBHRSS010000003.1"/>
</dbReference>
<dbReference type="Pfam" id="PF12172">
    <property type="entry name" value="zf-ChsH2"/>
    <property type="match status" value="1"/>
</dbReference>
<gene>
    <name evidence="3" type="ORF">ACFOSU_04550</name>
</gene>
<dbReference type="InterPro" id="IPR002878">
    <property type="entry name" value="ChsH2_C"/>
</dbReference>
<dbReference type="InterPro" id="IPR052513">
    <property type="entry name" value="Thioester_dehydratase-like"/>
</dbReference>
<dbReference type="EMBL" id="JBHRSS010000003">
    <property type="protein sequence ID" value="MFC3103156.1"/>
    <property type="molecule type" value="Genomic_DNA"/>
</dbReference>
<organism evidence="3 4">
    <name type="scientific">Salinisphaera aquimarina</name>
    <dbReference type="NCBI Taxonomy" id="2094031"/>
    <lineage>
        <taxon>Bacteria</taxon>
        <taxon>Pseudomonadati</taxon>
        <taxon>Pseudomonadota</taxon>
        <taxon>Gammaproteobacteria</taxon>
        <taxon>Salinisphaerales</taxon>
        <taxon>Salinisphaeraceae</taxon>
        <taxon>Salinisphaera</taxon>
    </lineage>
</organism>
<dbReference type="InterPro" id="IPR022002">
    <property type="entry name" value="ChsH2_Znr"/>
</dbReference>
<dbReference type="Pfam" id="PF01796">
    <property type="entry name" value="OB_ChsH2_C"/>
    <property type="match status" value="1"/>
</dbReference>
<evidence type="ECO:0000313" key="3">
    <source>
        <dbReference type="EMBL" id="MFC3103156.1"/>
    </source>
</evidence>
<name>A0ABV7ENV4_9GAMM</name>